<name>A0A2S0MJ82_9BURK</name>
<dbReference type="InterPro" id="IPR006683">
    <property type="entry name" value="Thioestr_dom"/>
</dbReference>
<dbReference type="FunFam" id="3.10.129.10:FF:000022">
    <property type="entry name" value="Phenylacetic acid degradation protein"/>
    <property type="match status" value="1"/>
</dbReference>
<evidence type="ECO:0000313" key="4">
    <source>
        <dbReference type="EMBL" id="AVO35743.1"/>
    </source>
</evidence>
<dbReference type="CDD" id="cd03443">
    <property type="entry name" value="PaaI_thioesterase"/>
    <property type="match status" value="1"/>
</dbReference>
<reference evidence="4 5" key="1">
    <citation type="submission" date="2018-03" db="EMBL/GenBank/DDBJ databases">
        <title>Genome sequencing of Ottowia sp.</title>
        <authorList>
            <person name="Kim S.-J."/>
            <person name="Heo J."/>
            <person name="Kwon S.-W."/>
        </authorList>
    </citation>
    <scope>NUCLEOTIDE SEQUENCE [LARGE SCALE GENOMIC DNA]</scope>
    <source>
        <strain evidence="4 5">KADR8-3</strain>
    </source>
</reference>
<dbReference type="InterPro" id="IPR003736">
    <property type="entry name" value="PAAI_dom"/>
</dbReference>
<dbReference type="Pfam" id="PF03061">
    <property type="entry name" value="4HBT"/>
    <property type="match status" value="1"/>
</dbReference>
<dbReference type="InterPro" id="IPR052723">
    <property type="entry name" value="Acyl-CoA_thioesterase_PaaI"/>
</dbReference>
<dbReference type="InterPro" id="IPR011973">
    <property type="entry name" value="PaaD"/>
</dbReference>
<dbReference type="NCBIfam" id="TIGR02286">
    <property type="entry name" value="PaaD"/>
    <property type="match status" value="1"/>
</dbReference>
<feature type="domain" description="Thioesterase" evidence="3">
    <location>
        <begin position="66"/>
        <end position="140"/>
    </location>
</feature>
<sequence length="160" mass="17153">MNAPTQQPTAQPTSEEAANLARRVGEAMYAADAASKDTMGIALIRCEPGRAVMQMPVRALHLNGHKICHGGFIFTLADSTFAFACNSRNHNTVASGCSIEFLRPGHEGDVLTAEGVEQSQSGRHGIYDIRVTNQHGQLVALFRGKSTQIAGHVVPTDRDV</sequence>
<protein>
    <submittedName>
        <fullName evidence="4">Phenylacetic acid degradation protein PaaD</fullName>
    </submittedName>
</protein>
<proteinExistence type="inferred from homology"/>
<dbReference type="GO" id="GO:0016289">
    <property type="term" value="F:acyl-CoA hydrolase activity"/>
    <property type="evidence" value="ECO:0007669"/>
    <property type="project" value="TreeGrafter"/>
</dbReference>
<evidence type="ECO:0000256" key="2">
    <source>
        <dbReference type="ARBA" id="ARBA00022801"/>
    </source>
</evidence>
<accession>A0A2S0MJ82</accession>
<evidence type="ECO:0000313" key="5">
    <source>
        <dbReference type="Proteomes" id="UP000239709"/>
    </source>
</evidence>
<evidence type="ECO:0000256" key="1">
    <source>
        <dbReference type="ARBA" id="ARBA00008324"/>
    </source>
</evidence>
<dbReference type="RefSeq" id="WP_106704289.1">
    <property type="nucleotide sequence ID" value="NZ_CP027666.1"/>
</dbReference>
<dbReference type="OrthoDB" id="32575at2"/>
<dbReference type="AlphaFoldDB" id="A0A2S0MJ82"/>
<keyword evidence="5" id="KW-1185">Reference proteome</keyword>
<keyword evidence="2" id="KW-0378">Hydrolase</keyword>
<evidence type="ECO:0000259" key="3">
    <source>
        <dbReference type="Pfam" id="PF03061"/>
    </source>
</evidence>
<dbReference type="PANTHER" id="PTHR42856">
    <property type="entry name" value="ACYL-COENZYME A THIOESTERASE PAAI"/>
    <property type="match status" value="1"/>
</dbReference>
<dbReference type="Proteomes" id="UP000239709">
    <property type="component" value="Chromosome"/>
</dbReference>
<dbReference type="EMBL" id="CP027666">
    <property type="protein sequence ID" value="AVO35743.1"/>
    <property type="molecule type" value="Genomic_DNA"/>
</dbReference>
<gene>
    <name evidence="4" type="primary">paaD</name>
    <name evidence="4" type="ORF">C6570_17085</name>
</gene>
<dbReference type="PANTHER" id="PTHR42856:SF1">
    <property type="entry name" value="ACYL-COENZYME A THIOESTERASE PAAI"/>
    <property type="match status" value="1"/>
</dbReference>
<dbReference type="SUPFAM" id="SSF54637">
    <property type="entry name" value="Thioesterase/thiol ester dehydrase-isomerase"/>
    <property type="match status" value="1"/>
</dbReference>
<comment type="similarity">
    <text evidence="1">Belongs to the thioesterase PaaI family.</text>
</comment>
<dbReference type="KEGG" id="otk:C6570_17085"/>
<dbReference type="NCBIfam" id="TIGR00369">
    <property type="entry name" value="unchar_dom_1"/>
    <property type="match status" value="1"/>
</dbReference>
<dbReference type="InterPro" id="IPR029069">
    <property type="entry name" value="HotDog_dom_sf"/>
</dbReference>
<dbReference type="Gene3D" id="3.10.129.10">
    <property type="entry name" value="Hotdog Thioesterase"/>
    <property type="match status" value="1"/>
</dbReference>
<organism evidence="4 5">
    <name type="scientific">Ottowia oryzae</name>
    <dbReference type="NCBI Taxonomy" id="2109914"/>
    <lineage>
        <taxon>Bacteria</taxon>
        <taxon>Pseudomonadati</taxon>
        <taxon>Pseudomonadota</taxon>
        <taxon>Betaproteobacteria</taxon>
        <taxon>Burkholderiales</taxon>
        <taxon>Comamonadaceae</taxon>
        <taxon>Ottowia</taxon>
    </lineage>
</organism>